<comment type="caution">
    <text evidence="1">The sequence shown here is derived from an EMBL/GenBank/DDBJ whole genome shotgun (WGS) entry which is preliminary data.</text>
</comment>
<evidence type="ECO:0000313" key="1">
    <source>
        <dbReference type="EMBL" id="HIZ02069.1"/>
    </source>
</evidence>
<dbReference type="AlphaFoldDB" id="A0A9D2A6B0"/>
<evidence type="ECO:0000313" key="2">
    <source>
        <dbReference type="Proteomes" id="UP000824023"/>
    </source>
</evidence>
<reference evidence="1" key="2">
    <citation type="submission" date="2021-04" db="EMBL/GenBank/DDBJ databases">
        <authorList>
            <person name="Gilroy R."/>
        </authorList>
    </citation>
    <scope>NUCLEOTIDE SEQUENCE</scope>
    <source>
        <strain evidence="1">ChiHjej12B11-24981</strain>
    </source>
</reference>
<reference evidence="1" key="1">
    <citation type="journal article" date="2021" name="PeerJ">
        <title>Extensive microbial diversity within the chicken gut microbiome revealed by metagenomics and culture.</title>
        <authorList>
            <person name="Gilroy R."/>
            <person name="Ravi A."/>
            <person name="Getino M."/>
            <person name="Pursley I."/>
            <person name="Horton D.L."/>
            <person name="Alikhan N.F."/>
            <person name="Baker D."/>
            <person name="Gharbi K."/>
            <person name="Hall N."/>
            <person name="Watson M."/>
            <person name="Adriaenssens E.M."/>
            <person name="Foster-Nyarko E."/>
            <person name="Jarju S."/>
            <person name="Secka A."/>
            <person name="Antonio M."/>
            <person name="Oren A."/>
            <person name="Chaudhuri R.R."/>
            <person name="La Ragione R."/>
            <person name="Hildebrand F."/>
            <person name="Pallen M.J."/>
        </authorList>
    </citation>
    <scope>NUCLEOTIDE SEQUENCE</scope>
    <source>
        <strain evidence="1">ChiHjej12B11-24981</strain>
    </source>
</reference>
<protein>
    <submittedName>
        <fullName evidence="1">Uncharacterized protein</fullName>
    </submittedName>
</protein>
<dbReference type="Proteomes" id="UP000824023">
    <property type="component" value="Unassembled WGS sequence"/>
</dbReference>
<sequence length="278" mass="32012">MKRNKEIEFPDCWEELQPAEWIHLLKLRQELMTRRGVSLTDVRRAWCAFVLKRRGYRFGHRHHTEDMLLVDRLAGTLDWMWLVDDEEGCIALRFNTTQNLLPEWGGLRGPMSHGGDLTFGEFRAATAAMNLYTQDHLDSDLLALVAVLYRRPDGQGKRTAFDTDDLPRLMKAAQGMPGWLQWGIYAWFAHFCEYLLTGEFVIDGQTVTFAPVFGRRDKDGPRPSGQDLGLNSILYTVAESGVFGTAADTDRAPLLRVLLKLLDDKQRVDELERRWKKK</sequence>
<name>A0A9D2A6B0_9BACE</name>
<organism evidence="1 2">
    <name type="scientific">Candidatus Bacteroides merdipullorum</name>
    <dbReference type="NCBI Taxonomy" id="2838474"/>
    <lineage>
        <taxon>Bacteria</taxon>
        <taxon>Pseudomonadati</taxon>
        <taxon>Bacteroidota</taxon>
        <taxon>Bacteroidia</taxon>
        <taxon>Bacteroidales</taxon>
        <taxon>Bacteroidaceae</taxon>
        <taxon>Bacteroides</taxon>
    </lineage>
</organism>
<proteinExistence type="predicted"/>
<accession>A0A9D2A6B0</accession>
<dbReference type="EMBL" id="DXCK01000103">
    <property type="protein sequence ID" value="HIZ02069.1"/>
    <property type="molecule type" value="Genomic_DNA"/>
</dbReference>
<gene>
    <name evidence="1" type="ORF">H9819_07470</name>
</gene>